<feature type="chain" id="PRO_5045038212" evidence="1">
    <location>
        <begin position="22"/>
        <end position="284"/>
    </location>
</feature>
<dbReference type="EMBL" id="BAAAYN010000037">
    <property type="protein sequence ID" value="GAA3392321.1"/>
    <property type="molecule type" value="Genomic_DNA"/>
</dbReference>
<keyword evidence="4" id="KW-1185">Reference proteome</keyword>
<evidence type="ECO:0000313" key="3">
    <source>
        <dbReference type="EMBL" id="GAA3392321.1"/>
    </source>
</evidence>
<comment type="caution">
    <text evidence="3">The sequence shown here is derived from an EMBL/GenBank/DDBJ whole genome shotgun (WGS) entry which is preliminary data.</text>
</comment>
<keyword evidence="3" id="KW-0378">Hydrolase</keyword>
<dbReference type="CDD" id="cd01823">
    <property type="entry name" value="SEST_like"/>
    <property type="match status" value="1"/>
</dbReference>
<evidence type="ECO:0000256" key="1">
    <source>
        <dbReference type="SAM" id="SignalP"/>
    </source>
</evidence>
<dbReference type="GO" id="GO:0016787">
    <property type="term" value="F:hydrolase activity"/>
    <property type="evidence" value="ECO:0007669"/>
    <property type="project" value="UniProtKB-KW"/>
</dbReference>
<reference evidence="4" key="1">
    <citation type="journal article" date="2019" name="Int. J. Syst. Evol. Microbiol.">
        <title>The Global Catalogue of Microorganisms (GCM) 10K type strain sequencing project: providing services to taxonomists for standard genome sequencing and annotation.</title>
        <authorList>
            <consortium name="The Broad Institute Genomics Platform"/>
            <consortium name="The Broad Institute Genome Sequencing Center for Infectious Disease"/>
            <person name="Wu L."/>
            <person name="Ma J."/>
        </authorList>
    </citation>
    <scope>NUCLEOTIDE SEQUENCE [LARGE SCALE GENOMIC DNA]</scope>
    <source>
        <strain evidence="4">JCM 9458</strain>
    </source>
</reference>
<dbReference type="InterPro" id="IPR013830">
    <property type="entry name" value="SGNH_hydro"/>
</dbReference>
<proteinExistence type="predicted"/>
<dbReference type="InterPro" id="IPR037460">
    <property type="entry name" value="SEST-like"/>
</dbReference>
<protein>
    <submittedName>
        <fullName evidence="3">SGNH/GDSL hydrolase family protein</fullName>
    </submittedName>
</protein>
<name>A0ABP6T3Q9_9ACTN</name>
<dbReference type="SUPFAM" id="SSF52266">
    <property type="entry name" value="SGNH hydrolase"/>
    <property type="match status" value="1"/>
</dbReference>
<evidence type="ECO:0000259" key="2">
    <source>
        <dbReference type="Pfam" id="PF13472"/>
    </source>
</evidence>
<accession>A0ABP6T3Q9</accession>
<dbReference type="Pfam" id="PF13472">
    <property type="entry name" value="Lipase_GDSL_2"/>
    <property type="match status" value="1"/>
</dbReference>
<dbReference type="Gene3D" id="3.40.50.1110">
    <property type="entry name" value="SGNH hydrolase"/>
    <property type="match status" value="1"/>
</dbReference>
<feature type="signal peptide" evidence="1">
    <location>
        <begin position="1"/>
        <end position="21"/>
    </location>
</feature>
<evidence type="ECO:0000313" key="4">
    <source>
        <dbReference type="Proteomes" id="UP001501676"/>
    </source>
</evidence>
<organism evidence="3 4">
    <name type="scientific">Cryptosporangium minutisporangium</name>
    <dbReference type="NCBI Taxonomy" id="113569"/>
    <lineage>
        <taxon>Bacteria</taxon>
        <taxon>Bacillati</taxon>
        <taxon>Actinomycetota</taxon>
        <taxon>Actinomycetes</taxon>
        <taxon>Cryptosporangiales</taxon>
        <taxon>Cryptosporangiaceae</taxon>
        <taxon>Cryptosporangium</taxon>
    </lineage>
</organism>
<dbReference type="PANTHER" id="PTHR37981">
    <property type="entry name" value="LIPASE 2"/>
    <property type="match status" value="1"/>
</dbReference>
<dbReference type="PANTHER" id="PTHR37981:SF1">
    <property type="entry name" value="SGNH HYDROLASE-TYPE ESTERASE DOMAIN-CONTAINING PROTEIN"/>
    <property type="match status" value="1"/>
</dbReference>
<dbReference type="RefSeq" id="WP_345730979.1">
    <property type="nucleotide sequence ID" value="NZ_BAAAYN010000037.1"/>
</dbReference>
<keyword evidence="1" id="KW-0732">Signal</keyword>
<gene>
    <name evidence="3" type="ORF">GCM10020369_53560</name>
</gene>
<feature type="domain" description="SGNH hydrolase-type esterase" evidence="2">
    <location>
        <begin position="39"/>
        <end position="273"/>
    </location>
</feature>
<sequence length="284" mass="29291">MKVGRRTVALLLSLASATVLATVPMAASAAPPKPLKYVALGDSYAAAPLVPPADVTNLACLRSLANYPHVAAKTLGARLTDVTCSGAKVGDLSGFQLLTVPQLWAVPADADVISITMGGNDVDLVSIALSCINLLPEPRGKSCADKYTAGGVDQVEQKITAWAPEFGAALDTIRKRAPKARIVVVGYGQYIRAGGCPGTQPIWARDADYLQAKVVSLNAVLRDQAVARGATYLDTTALTAGHDVCAAPADRYIEGLIPASAATPIHPNAAGSKVIGTALADVIR</sequence>
<dbReference type="InterPro" id="IPR036514">
    <property type="entry name" value="SGNH_hydro_sf"/>
</dbReference>
<dbReference type="Proteomes" id="UP001501676">
    <property type="component" value="Unassembled WGS sequence"/>
</dbReference>